<dbReference type="InterPro" id="IPR002197">
    <property type="entry name" value="HTH_Fis"/>
</dbReference>
<dbReference type="Pfam" id="PF02954">
    <property type="entry name" value="HTH_8"/>
    <property type="match status" value="1"/>
</dbReference>
<evidence type="ECO:0000259" key="10">
    <source>
        <dbReference type="PROSITE" id="PS50110"/>
    </source>
</evidence>
<dbReference type="PROSITE" id="PS50045">
    <property type="entry name" value="SIGMA54_INTERACT_4"/>
    <property type="match status" value="1"/>
</dbReference>
<keyword evidence="1" id="KW-0547">Nucleotide-binding</keyword>
<dbReference type="InterPro" id="IPR058031">
    <property type="entry name" value="AAA_lid_NorR"/>
</dbReference>
<keyword evidence="2" id="KW-0067">ATP-binding</keyword>
<dbReference type="FunFam" id="3.40.50.300:FF:000006">
    <property type="entry name" value="DNA-binding transcriptional regulator NtrC"/>
    <property type="match status" value="1"/>
</dbReference>
<evidence type="ECO:0000256" key="4">
    <source>
        <dbReference type="ARBA" id="ARBA00023015"/>
    </source>
</evidence>
<keyword evidence="3" id="KW-0902">Two-component regulatory system</keyword>
<dbReference type="GO" id="GO:0006355">
    <property type="term" value="P:regulation of DNA-templated transcription"/>
    <property type="evidence" value="ECO:0007669"/>
    <property type="project" value="InterPro"/>
</dbReference>
<dbReference type="Gene3D" id="3.40.50.2300">
    <property type="match status" value="1"/>
</dbReference>
<keyword evidence="5" id="KW-0238">DNA-binding</keyword>
<dbReference type="Pfam" id="PF00158">
    <property type="entry name" value="Sigma54_activat"/>
    <property type="match status" value="1"/>
</dbReference>
<evidence type="ECO:0000256" key="2">
    <source>
        <dbReference type="ARBA" id="ARBA00022840"/>
    </source>
</evidence>
<evidence type="ECO:0000256" key="1">
    <source>
        <dbReference type="ARBA" id="ARBA00022741"/>
    </source>
</evidence>
<dbReference type="InterPro" id="IPR003593">
    <property type="entry name" value="AAA+_ATPase"/>
</dbReference>
<evidence type="ECO:0000256" key="7">
    <source>
        <dbReference type="ARBA" id="ARBA00023163"/>
    </source>
</evidence>
<dbReference type="SMART" id="SM00448">
    <property type="entry name" value="REC"/>
    <property type="match status" value="1"/>
</dbReference>
<dbReference type="GO" id="GO:0000160">
    <property type="term" value="P:phosphorelay signal transduction system"/>
    <property type="evidence" value="ECO:0007669"/>
    <property type="project" value="UniProtKB-KW"/>
</dbReference>
<dbReference type="EMBL" id="JAZHOF010000003">
    <property type="protein sequence ID" value="MEJ8571792.1"/>
    <property type="molecule type" value="Genomic_DNA"/>
</dbReference>
<dbReference type="PANTHER" id="PTHR32071">
    <property type="entry name" value="TRANSCRIPTIONAL REGULATORY PROTEIN"/>
    <property type="match status" value="1"/>
</dbReference>
<dbReference type="PROSITE" id="PS50110">
    <property type="entry name" value="RESPONSE_REGULATORY"/>
    <property type="match status" value="1"/>
</dbReference>
<evidence type="ECO:0000313" key="11">
    <source>
        <dbReference type="EMBL" id="MEJ8571792.1"/>
    </source>
</evidence>
<sequence>MASADSSSILSRVLVVDSDPVFRRVVREQIAATFGRGAVVLEADVLADVPGLHADTADVLLLSVGSPHTDVVAEVAQASGHLPVVAVSATGSLSLAVSAMRAGAADFLVKPARSDVLCAAIQRAASRRRHTNSPMAVPTADFERFIGRSDVMRGVFEMISRIAPSRAPVFVTGESGTGKELTAEAIHARSGRTGKFVAINCAAIPRDLMESEIFGHVRGAFTGAQDDRTGAAELADGGTLFLDEICEMEADLQTKLLRFIQSGTVRKVGDTRLKPVDVRFVCATNRDPTVEVGEGRFRSDLYYRLHVLPVHLPPLRQRRDDILPLAEAVLSAFAEEEGRRFTGFDARSRALLLNFDWPGNVRQLQNVVRRVVVMNDGDEIAAEMLAMAMAHAGYGGDRPVAQHGSASIAAPTGRPAGIEPFWLQEKRIIEEALCAHGGNVGRAAAALGISPSTIYRKKQGWTATSSAA</sequence>
<dbReference type="InterPro" id="IPR025944">
    <property type="entry name" value="Sigma_54_int_dom_CS"/>
</dbReference>
<dbReference type="Pfam" id="PF00072">
    <property type="entry name" value="Response_reg"/>
    <property type="match status" value="1"/>
</dbReference>
<evidence type="ECO:0000313" key="12">
    <source>
        <dbReference type="Proteomes" id="UP001378188"/>
    </source>
</evidence>
<dbReference type="SUPFAM" id="SSF52172">
    <property type="entry name" value="CheY-like"/>
    <property type="match status" value="1"/>
</dbReference>
<dbReference type="InterPro" id="IPR025943">
    <property type="entry name" value="Sigma_54_int_dom_ATP-bd_2"/>
</dbReference>
<keyword evidence="6" id="KW-0010">Activator</keyword>
<protein>
    <submittedName>
        <fullName evidence="11">Sigma-54 dependent transcriptional regulator</fullName>
    </submittedName>
</protein>
<reference evidence="11 12" key="1">
    <citation type="submission" date="2024-02" db="EMBL/GenBank/DDBJ databases">
        <title>Genome analysis and characterization of Microbaculum marinisediminis sp. nov., isolated from marine sediment.</title>
        <authorList>
            <person name="Du Z.-J."/>
            <person name="Ye Y.-Q."/>
            <person name="Zhang Z.-R."/>
            <person name="Yuan S.-M."/>
            <person name="Zhang X.-Y."/>
        </authorList>
    </citation>
    <scope>NUCLEOTIDE SEQUENCE [LARGE SCALE GENOMIC DNA]</scope>
    <source>
        <strain evidence="11 12">SDUM1044001</strain>
    </source>
</reference>
<proteinExistence type="predicted"/>
<dbReference type="SUPFAM" id="SSF52540">
    <property type="entry name" value="P-loop containing nucleoside triphosphate hydrolases"/>
    <property type="match status" value="1"/>
</dbReference>
<dbReference type="Pfam" id="PF25601">
    <property type="entry name" value="AAA_lid_14"/>
    <property type="match status" value="1"/>
</dbReference>
<dbReference type="InterPro" id="IPR027417">
    <property type="entry name" value="P-loop_NTPase"/>
</dbReference>
<dbReference type="AlphaFoldDB" id="A0AAW9RNH1"/>
<evidence type="ECO:0000259" key="9">
    <source>
        <dbReference type="PROSITE" id="PS50045"/>
    </source>
</evidence>
<comment type="caution">
    <text evidence="11">The sequence shown here is derived from an EMBL/GenBank/DDBJ whole genome shotgun (WGS) entry which is preliminary data.</text>
</comment>
<evidence type="ECO:0000256" key="5">
    <source>
        <dbReference type="ARBA" id="ARBA00023125"/>
    </source>
</evidence>
<dbReference type="Proteomes" id="UP001378188">
    <property type="component" value="Unassembled WGS sequence"/>
</dbReference>
<dbReference type="CDD" id="cd00009">
    <property type="entry name" value="AAA"/>
    <property type="match status" value="1"/>
</dbReference>
<feature type="domain" description="Sigma-54 factor interaction" evidence="9">
    <location>
        <begin position="145"/>
        <end position="373"/>
    </location>
</feature>
<dbReference type="InterPro" id="IPR009057">
    <property type="entry name" value="Homeodomain-like_sf"/>
</dbReference>
<keyword evidence="7" id="KW-0804">Transcription</keyword>
<evidence type="ECO:0000256" key="8">
    <source>
        <dbReference type="PROSITE-ProRule" id="PRU00169"/>
    </source>
</evidence>
<organism evidence="11 12">
    <name type="scientific">Microbaculum marinum</name>
    <dbReference type="NCBI Taxonomy" id="1764581"/>
    <lineage>
        <taxon>Bacteria</taxon>
        <taxon>Pseudomonadati</taxon>
        <taxon>Pseudomonadota</taxon>
        <taxon>Alphaproteobacteria</taxon>
        <taxon>Hyphomicrobiales</taxon>
        <taxon>Tepidamorphaceae</taxon>
        <taxon>Microbaculum</taxon>
    </lineage>
</organism>
<evidence type="ECO:0000256" key="6">
    <source>
        <dbReference type="ARBA" id="ARBA00023159"/>
    </source>
</evidence>
<dbReference type="PROSITE" id="PS00676">
    <property type="entry name" value="SIGMA54_INTERACT_2"/>
    <property type="match status" value="1"/>
</dbReference>
<dbReference type="RefSeq" id="WP_340329479.1">
    <property type="nucleotide sequence ID" value="NZ_JAZHOF010000003.1"/>
</dbReference>
<dbReference type="InterPro" id="IPR002078">
    <property type="entry name" value="Sigma_54_int"/>
</dbReference>
<dbReference type="GO" id="GO:0005524">
    <property type="term" value="F:ATP binding"/>
    <property type="evidence" value="ECO:0007669"/>
    <property type="project" value="UniProtKB-KW"/>
</dbReference>
<dbReference type="PROSITE" id="PS00688">
    <property type="entry name" value="SIGMA54_INTERACT_3"/>
    <property type="match status" value="1"/>
</dbReference>
<dbReference type="SMART" id="SM00382">
    <property type="entry name" value="AAA"/>
    <property type="match status" value="1"/>
</dbReference>
<name>A0AAW9RNH1_9HYPH</name>
<keyword evidence="4" id="KW-0805">Transcription regulation</keyword>
<comment type="caution">
    <text evidence="8">Lacks conserved residue(s) required for the propagation of feature annotation.</text>
</comment>
<dbReference type="InterPro" id="IPR001789">
    <property type="entry name" value="Sig_transdc_resp-reg_receiver"/>
</dbReference>
<dbReference type="GO" id="GO:0043565">
    <property type="term" value="F:sequence-specific DNA binding"/>
    <property type="evidence" value="ECO:0007669"/>
    <property type="project" value="InterPro"/>
</dbReference>
<feature type="domain" description="Response regulatory" evidence="10">
    <location>
        <begin position="12"/>
        <end position="125"/>
    </location>
</feature>
<evidence type="ECO:0000256" key="3">
    <source>
        <dbReference type="ARBA" id="ARBA00023012"/>
    </source>
</evidence>
<dbReference type="Gene3D" id="1.10.10.60">
    <property type="entry name" value="Homeodomain-like"/>
    <property type="match status" value="1"/>
</dbReference>
<dbReference type="Gene3D" id="3.40.50.300">
    <property type="entry name" value="P-loop containing nucleotide triphosphate hydrolases"/>
    <property type="match status" value="1"/>
</dbReference>
<dbReference type="InterPro" id="IPR011006">
    <property type="entry name" value="CheY-like_superfamily"/>
</dbReference>
<keyword evidence="12" id="KW-1185">Reference proteome</keyword>
<dbReference type="Gene3D" id="1.10.8.60">
    <property type="match status" value="1"/>
</dbReference>
<dbReference type="PANTHER" id="PTHR32071:SF117">
    <property type="entry name" value="PTS-DEPENDENT DIHYDROXYACETONE KINASE OPERON REGULATORY PROTEIN-RELATED"/>
    <property type="match status" value="1"/>
</dbReference>
<gene>
    <name evidence="11" type="ORF">V3328_09930</name>
</gene>
<accession>A0AAW9RNH1</accession>
<dbReference type="SUPFAM" id="SSF46689">
    <property type="entry name" value="Homeodomain-like"/>
    <property type="match status" value="1"/>
</dbReference>